<dbReference type="Gene3D" id="3.20.20.80">
    <property type="entry name" value="Glycosidases"/>
    <property type="match status" value="1"/>
</dbReference>
<keyword evidence="6" id="KW-1185">Reference proteome</keyword>
<dbReference type="AlphaFoldDB" id="A0A3L6RG48"/>
<accession>A0A3L6RG48</accession>
<dbReference type="Pfam" id="PF00232">
    <property type="entry name" value="Glyco_hydro_1"/>
    <property type="match status" value="3"/>
</dbReference>
<dbReference type="STRING" id="4540.A0A3L6RG48"/>
<comment type="caution">
    <text evidence="5">The sequence shown here is derived from an EMBL/GenBank/DDBJ whole genome shotgun (WGS) entry which is preliminary data.</text>
</comment>
<feature type="chain" id="PRO_5018035162" evidence="4">
    <location>
        <begin position="21"/>
        <end position="476"/>
    </location>
</feature>
<dbReference type="PANTHER" id="PTHR10353:SF204">
    <property type="entry name" value="BETA-GLUCOSIDASE 20"/>
    <property type="match status" value="1"/>
</dbReference>
<evidence type="ECO:0000313" key="6">
    <source>
        <dbReference type="Proteomes" id="UP000275267"/>
    </source>
</evidence>
<feature type="signal peptide" evidence="4">
    <location>
        <begin position="1"/>
        <end position="20"/>
    </location>
</feature>
<evidence type="ECO:0000256" key="3">
    <source>
        <dbReference type="RuleBase" id="RU003690"/>
    </source>
</evidence>
<dbReference type="GO" id="GO:0008422">
    <property type="term" value="F:beta-glucosidase activity"/>
    <property type="evidence" value="ECO:0007669"/>
    <property type="project" value="TreeGrafter"/>
</dbReference>
<reference evidence="6" key="1">
    <citation type="journal article" date="2019" name="Nat. Commun.">
        <title>The genome of broomcorn millet.</title>
        <authorList>
            <person name="Zou C."/>
            <person name="Miki D."/>
            <person name="Li D."/>
            <person name="Tang Q."/>
            <person name="Xiao L."/>
            <person name="Rajput S."/>
            <person name="Deng P."/>
            <person name="Jia W."/>
            <person name="Huang R."/>
            <person name="Zhang M."/>
            <person name="Sun Y."/>
            <person name="Hu J."/>
            <person name="Fu X."/>
            <person name="Schnable P.S."/>
            <person name="Li F."/>
            <person name="Zhang H."/>
            <person name="Feng B."/>
            <person name="Zhu X."/>
            <person name="Liu R."/>
            <person name="Schnable J.C."/>
            <person name="Zhu J.-K."/>
            <person name="Zhang H."/>
        </authorList>
    </citation>
    <scope>NUCLEOTIDE SEQUENCE [LARGE SCALE GENOMIC DNA]</scope>
</reference>
<dbReference type="OrthoDB" id="65569at2759"/>
<dbReference type="InterPro" id="IPR033132">
    <property type="entry name" value="GH_1_N_CS"/>
</dbReference>
<evidence type="ECO:0000256" key="4">
    <source>
        <dbReference type="SAM" id="SignalP"/>
    </source>
</evidence>
<keyword evidence="2" id="KW-0378">Hydrolase</keyword>
<dbReference type="GO" id="GO:0005975">
    <property type="term" value="P:carbohydrate metabolic process"/>
    <property type="evidence" value="ECO:0007669"/>
    <property type="project" value="InterPro"/>
</dbReference>
<proteinExistence type="inferred from homology"/>
<gene>
    <name evidence="5" type="ORF">C2845_PM06G24000</name>
</gene>
<dbReference type="EMBL" id="PQIB02000009">
    <property type="protein sequence ID" value="RLN00915.1"/>
    <property type="molecule type" value="Genomic_DNA"/>
</dbReference>
<keyword evidence="4" id="KW-0732">Signal</keyword>
<sequence>MLVFLPWLLLLLLPSHVVTAFRFTVDGFPDEFTFGAGTAAFQYEGAVAEDGKSQSIWNTFAHLGSRLLFYISSGKISVGVLCADVILDLFQSHTARNPNEHSGDMTCDGYHKYKEDVKLIKGIGLTAYRFSISWSRLIPGIQIHAVIYHLDLPQILEDEYGGWLGPRIVDDFTAYADVCFREFGDRVAHWTTILEPNIIAQGSYDIGIAAPGHCSYPFGRDCTVGNSSVEPYLYLHYSLLAHSSVVRLYREKYQAVQKGVVGINLYSLCIYALSDSAEDIQAIERANDFLFGSILHPFLFGDYPESMKKAAGTRLPSFSSYESKLVTGAFDFVGLNHYSSIYASDNPDASKMPVRDQAADVGALFRETRDGQTVTQMLTLMILEQYPPGRMVDPQGLEHVLKYIRDKYGNISIYIQENERIDFLKKYIAGTLKAIRNPRRQRQPRLSAHWYSDFLKNNVTIQVESGAATATSHAQI</sequence>
<dbReference type="Proteomes" id="UP000275267">
    <property type="component" value="Unassembled WGS sequence"/>
</dbReference>
<organism evidence="5 6">
    <name type="scientific">Panicum miliaceum</name>
    <name type="common">Proso millet</name>
    <name type="synonym">Broomcorn millet</name>
    <dbReference type="NCBI Taxonomy" id="4540"/>
    <lineage>
        <taxon>Eukaryota</taxon>
        <taxon>Viridiplantae</taxon>
        <taxon>Streptophyta</taxon>
        <taxon>Embryophyta</taxon>
        <taxon>Tracheophyta</taxon>
        <taxon>Spermatophyta</taxon>
        <taxon>Magnoliopsida</taxon>
        <taxon>Liliopsida</taxon>
        <taxon>Poales</taxon>
        <taxon>Poaceae</taxon>
        <taxon>PACMAD clade</taxon>
        <taxon>Panicoideae</taxon>
        <taxon>Panicodae</taxon>
        <taxon>Paniceae</taxon>
        <taxon>Panicinae</taxon>
        <taxon>Panicum</taxon>
        <taxon>Panicum sect. Panicum</taxon>
    </lineage>
</organism>
<dbReference type="PROSITE" id="PS00653">
    <property type="entry name" value="GLYCOSYL_HYDROL_F1_2"/>
    <property type="match status" value="1"/>
</dbReference>
<dbReference type="InterPro" id="IPR001360">
    <property type="entry name" value="Glyco_hydro_1"/>
</dbReference>
<evidence type="ECO:0000313" key="5">
    <source>
        <dbReference type="EMBL" id="RLN00915.1"/>
    </source>
</evidence>
<dbReference type="SUPFAM" id="SSF51445">
    <property type="entry name" value="(Trans)glycosidases"/>
    <property type="match status" value="1"/>
</dbReference>
<evidence type="ECO:0000256" key="1">
    <source>
        <dbReference type="ARBA" id="ARBA00010838"/>
    </source>
</evidence>
<name>A0A3L6RG48_PANMI</name>
<dbReference type="PANTHER" id="PTHR10353">
    <property type="entry name" value="GLYCOSYL HYDROLASE"/>
    <property type="match status" value="1"/>
</dbReference>
<comment type="similarity">
    <text evidence="1 3">Belongs to the glycosyl hydrolase 1 family.</text>
</comment>
<protein>
    <submittedName>
        <fullName evidence="5">Uncharacterized protein</fullName>
    </submittedName>
</protein>
<dbReference type="InterPro" id="IPR017853">
    <property type="entry name" value="GH"/>
</dbReference>
<evidence type="ECO:0000256" key="2">
    <source>
        <dbReference type="ARBA" id="ARBA00022801"/>
    </source>
</evidence>